<name>A0A6G9XMZ7_NOCBR</name>
<proteinExistence type="predicted"/>
<keyword evidence="1" id="KW-0472">Membrane</keyword>
<dbReference type="Proteomes" id="UP000501705">
    <property type="component" value="Chromosome"/>
</dbReference>
<dbReference type="Gene3D" id="3.40.30.10">
    <property type="entry name" value="Glutaredoxin"/>
    <property type="match status" value="1"/>
</dbReference>
<evidence type="ECO:0000313" key="2">
    <source>
        <dbReference type="EMBL" id="QIS02322.1"/>
    </source>
</evidence>
<organism evidence="2 3">
    <name type="scientific">Nocardia brasiliensis</name>
    <dbReference type="NCBI Taxonomy" id="37326"/>
    <lineage>
        <taxon>Bacteria</taxon>
        <taxon>Bacillati</taxon>
        <taxon>Actinomycetota</taxon>
        <taxon>Actinomycetes</taxon>
        <taxon>Mycobacteriales</taxon>
        <taxon>Nocardiaceae</taxon>
        <taxon>Nocardia</taxon>
    </lineage>
</organism>
<protein>
    <recommendedName>
        <fullName evidence="4">Redoxin domain-containing protein</fullName>
    </recommendedName>
</protein>
<dbReference type="AlphaFoldDB" id="A0A6G9XMZ7"/>
<accession>A0A6G9XMZ7</accession>
<keyword evidence="1" id="KW-0812">Transmembrane</keyword>
<evidence type="ECO:0000256" key="1">
    <source>
        <dbReference type="SAM" id="Phobius"/>
    </source>
</evidence>
<dbReference type="RefSeq" id="WP_167461422.1">
    <property type="nucleotide sequence ID" value="NZ_CP046171.1"/>
</dbReference>
<evidence type="ECO:0000313" key="3">
    <source>
        <dbReference type="Proteomes" id="UP000501705"/>
    </source>
</evidence>
<dbReference type="EMBL" id="CP046171">
    <property type="protein sequence ID" value="QIS02322.1"/>
    <property type="molecule type" value="Genomic_DNA"/>
</dbReference>
<feature type="transmembrane region" description="Helical" evidence="1">
    <location>
        <begin position="6"/>
        <end position="26"/>
    </location>
</feature>
<reference evidence="2 3" key="1">
    <citation type="journal article" date="2019" name="ACS Chem. Biol.">
        <title>Identification and Mobilization of a Cryptic Antibiotic Biosynthesis Gene Locus from a Human-Pathogenic Nocardia Isolate.</title>
        <authorList>
            <person name="Herisse M."/>
            <person name="Ishida K."/>
            <person name="Porter J.L."/>
            <person name="Howden B."/>
            <person name="Hertweck C."/>
            <person name="Stinear T.P."/>
            <person name="Pidot S.J."/>
        </authorList>
    </citation>
    <scope>NUCLEOTIDE SEQUENCE [LARGE SCALE GENOMIC DNA]</scope>
    <source>
        <strain evidence="2 3">AUSMDU00024985</strain>
    </source>
</reference>
<gene>
    <name evidence="2" type="ORF">F5X71_08305</name>
</gene>
<dbReference type="InterPro" id="IPR036249">
    <property type="entry name" value="Thioredoxin-like_sf"/>
</dbReference>
<dbReference type="SUPFAM" id="SSF52833">
    <property type="entry name" value="Thioredoxin-like"/>
    <property type="match status" value="1"/>
</dbReference>
<keyword evidence="1" id="KW-1133">Transmembrane helix</keyword>
<evidence type="ECO:0008006" key="4">
    <source>
        <dbReference type="Google" id="ProtNLM"/>
    </source>
</evidence>
<sequence length="188" mass="20355">MTWPWMMVVLALVVVVVGQSILLLGLMTRLEPTLAKLETLFGPGTELYPATGKQLPETELYDGSGGSVRSGQWLGTQQVLLFAAASCPPCMHLLDGLRASPAREPDVPVMLITNEASAQVLRDATLPDWLIILHEYEDGLAEGLGVDRTPLAVLVDEHNRVQHTTVPKTVDDILSAPRITAERILSGP</sequence>